<proteinExistence type="predicted"/>
<reference evidence="1" key="1">
    <citation type="journal article" date="2021" name="New Phytol.">
        <title>Evolutionary innovations through gain and loss of genes in the ectomycorrhizal Boletales.</title>
        <authorList>
            <person name="Wu G."/>
            <person name="Miyauchi S."/>
            <person name="Morin E."/>
            <person name="Kuo A."/>
            <person name="Drula E."/>
            <person name="Varga T."/>
            <person name="Kohler A."/>
            <person name="Feng B."/>
            <person name="Cao Y."/>
            <person name="Lipzen A."/>
            <person name="Daum C."/>
            <person name="Hundley H."/>
            <person name="Pangilinan J."/>
            <person name="Johnson J."/>
            <person name="Barry K."/>
            <person name="LaButti K."/>
            <person name="Ng V."/>
            <person name="Ahrendt S."/>
            <person name="Min B."/>
            <person name="Choi I.G."/>
            <person name="Park H."/>
            <person name="Plett J.M."/>
            <person name="Magnuson J."/>
            <person name="Spatafora J.W."/>
            <person name="Nagy L.G."/>
            <person name="Henrissat B."/>
            <person name="Grigoriev I.V."/>
            <person name="Yang Z.L."/>
            <person name="Xu J."/>
            <person name="Martin F.M."/>
        </authorList>
    </citation>
    <scope>NUCLEOTIDE SEQUENCE</scope>
    <source>
        <strain evidence="1">KUC20120723A-06</strain>
    </source>
</reference>
<protein>
    <submittedName>
        <fullName evidence="1">Uncharacterized protein</fullName>
    </submittedName>
</protein>
<sequence>MSRLTTPLPSIREMFPDMDMPVQTQDSQPHAKSSSRTVRTGDAYAHRYPTATQQSASRRLSDGSRPRAVYSSSLSPSLPSPPPSCSSSECESNQSPYAHTRHLDPYDPTATPSYSFNVLRSDPITSSLEHVASSTTLRNRGSTGVQPSSPAGIANGSAPAFRVAMPPLDSRSHSSRRRQLPPSMIPEHHSDPRMHESPSLHSHSKSQLPHLRSQPTSSILSFSLLDPPGCAPTIMSNDGRRPYLKSSDLNDGSLHGEGRGKKHQCPHCGKRFNRPSSLKIHVNTHTGAKPYQCPFPGCGREFNVNSNMRRHWRNHSRSGSTRLPSMHGREDERSSTAADLLGARHSALLSPPITSLSISEGESEGDDASDEESQYAMDIDEYGGREEEDELEEVNHRGGSGSSASDLSSWSRSTSPARGPSAYSYSKSTSPALEPSYSRRGLSSPSSHTSRSDYIYRPSIPAYARSCTDSRVSTALRPAFAPRSDVRGSHGFMSTR</sequence>
<name>A0ACB8BCN2_9AGAM</name>
<dbReference type="Proteomes" id="UP000790709">
    <property type="component" value="Unassembled WGS sequence"/>
</dbReference>
<organism evidence="1 2">
    <name type="scientific">Leucogyrophana mollusca</name>
    <dbReference type="NCBI Taxonomy" id="85980"/>
    <lineage>
        <taxon>Eukaryota</taxon>
        <taxon>Fungi</taxon>
        <taxon>Dikarya</taxon>
        <taxon>Basidiomycota</taxon>
        <taxon>Agaricomycotina</taxon>
        <taxon>Agaricomycetes</taxon>
        <taxon>Agaricomycetidae</taxon>
        <taxon>Boletales</taxon>
        <taxon>Boletales incertae sedis</taxon>
        <taxon>Leucogyrophana</taxon>
    </lineage>
</organism>
<accession>A0ACB8BCN2</accession>
<evidence type="ECO:0000313" key="2">
    <source>
        <dbReference type="Proteomes" id="UP000790709"/>
    </source>
</evidence>
<keyword evidence="2" id="KW-1185">Reference proteome</keyword>
<gene>
    <name evidence="1" type="ORF">BV22DRAFT_603132</name>
</gene>
<evidence type="ECO:0000313" key="1">
    <source>
        <dbReference type="EMBL" id="KAH7923187.1"/>
    </source>
</evidence>
<dbReference type="EMBL" id="MU266460">
    <property type="protein sequence ID" value="KAH7923187.1"/>
    <property type="molecule type" value="Genomic_DNA"/>
</dbReference>
<comment type="caution">
    <text evidence="1">The sequence shown here is derived from an EMBL/GenBank/DDBJ whole genome shotgun (WGS) entry which is preliminary data.</text>
</comment>